<protein>
    <submittedName>
        <fullName evidence="4">Uncharacterized protein</fullName>
    </submittedName>
</protein>
<keyword evidence="2" id="KW-1133">Transmembrane helix</keyword>
<feature type="transmembrane region" description="Helical" evidence="2">
    <location>
        <begin position="303"/>
        <end position="321"/>
    </location>
</feature>
<sequence>MQLHTFLTLLLVCQTLSLSTGAKPVSNSKLSSSNNCSINNGDCSSCLSQLNSQHLGLCGYCQASDGNCSDPSRCPCLAGSLYGPKDSNCEESISIWYYEACPDQPTDQTSTYTVSLRLLNVAAVDLIAGTFGADFLIYFEGNRVAYTDRECNSDNGVCFNILNSVGAPIIVKYQTYFHIQGTFSFEVDLADYPFDNQTLPLLIQDSYSSALKLQWKLPKDDKTGIDSHLTLSSWYYDSNSWDDSLYQRYNPILDENFSTFVFKFLIQRPRAVGFIKGLLPPLFIVLVICASFSLPAKEMSSRIWIGGSLLISVVLFHSTLAEETPRKGQLTFADNFIISVYVFIFISLAVNIVIIRLFRSGAEKLASKIQHLTEIISWPALFIFFFGHFYLKWNTFLVLFLVAMSSLLILLCIFVIKIVSSRTKLKWRKSCLRMRQNQNKYKDKEGIVNEGTSSFLREGNVL</sequence>
<evidence type="ECO:0000256" key="2">
    <source>
        <dbReference type="SAM" id="Phobius"/>
    </source>
</evidence>
<dbReference type="EMBL" id="JAKMXF010000221">
    <property type="protein sequence ID" value="KAI6654779.1"/>
    <property type="molecule type" value="Genomic_DNA"/>
</dbReference>
<keyword evidence="2" id="KW-0472">Membrane</keyword>
<evidence type="ECO:0000313" key="5">
    <source>
        <dbReference type="Proteomes" id="UP001165289"/>
    </source>
</evidence>
<dbReference type="Gene3D" id="2.70.170.10">
    <property type="entry name" value="Neurotransmitter-gated ion-channel ligand-binding domain"/>
    <property type="match status" value="1"/>
</dbReference>
<evidence type="ECO:0000256" key="3">
    <source>
        <dbReference type="SAM" id="SignalP"/>
    </source>
</evidence>
<dbReference type="InterPro" id="IPR036719">
    <property type="entry name" value="Neuro-gated_channel_TM_sf"/>
</dbReference>
<feature type="transmembrane region" description="Helical" evidence="2">
    <location>
        <begin position="397"/>
        <end position="419"/>
    </location>
</feature>
<dbReference type="GO" id="GO:0016020">
    <property type="term" value="C:membrane"/>
    <property type="evidence" value="ECO:0007669"/>
    <property type="project" value="UniProtKB-SubCell"/>
</dbReference>
<dbReference type="Proteomes" id="UP001165289">
    <property type="component" value="Unassembled WGS sequence"/>
</dbReference>
<evidence type="ECO:0000313" key="4">
    <source>
        <dbReference type="EMBL" id="KAI6654779.1"/>
    </source>
</evidence>
<name>A0AAV7K0L7_9METZ</name>
<feature type="chain" id="PRO_5043967151" evidence="3">
    <location>
        <begin position="22"/>
        <end position="462"/>
    </location>
</feature>
<accession>A0AAV7K0L7</accession>
<proteinExistence type="predicted"/>
<dbReference type="InterPro" id="IPR038050">
    <property type="entry name" value="Neuro_actylchol_rec"/>
</dbReference>
<feature type="transmembrane region" description="Helical" evidence="2">
    <location>
        <begin position="336"/>
        <end position="359"/>
    </location>
</feature>
<feature type="signal peptide" evidence="3">
    <location>
        <begin position="1"/>
        <end position="21"/>
    </location>
</feature>
<dbReference type="GO" id="GO:0005230">
    <property type="term" value="F:extracellular ligand-gated monoatomic ion channel activity"/>
    <property type="evidence" value="ECO:0007669"/>
    <property type="project" value="InterPro"/>
</dbReference>
<feature type="transmembrane region" description="Helical" evidence="2">
    <location>
        <begin position="278"/>
        <end position="296"/>
    </location>
</feature>
<dbReference type="GO" id="GO:0004888">
    <property type="term" value="F:transmembrane signaling receptor activity"/>
    <property type="evidence" value="ECO:0007669"/>
    <property type="project" value="InterPro"/>
</dbReference>
<dbReference type="InterPro" id="IPR006201">
    <property type="entry name" value="Neur_channel"/>
</dbReference>
<keyword evidence="2" id="KW-0812">Transmembrane</keyword>
<reference evidence="4 5" key="1">
    <citation type="journal article" date="2023" name="BMC Biol.">
        <title>The compact genome of the sponge Oopsacas minuta (Hexactinellida) is lacking key metazoan core genes.</title>
        <authorList>
            <person name="Santini S."/>
            <person name="Schenkelaars Q."/>
            <person name="Jourda C."/>
            <person name="Duchesne M."/>
            <person name="Belahbib H."/>
            <person name="Rocher C."/>
            <person name="Selva M."/>
            <person name="Riesgo A."/>
            <person name="Vervoort M."/>
            <person name="Leys S.P."/>
            <person name="Kodjabachian L."/>
            <person name="Le Bivic A."/>
            <person name="Borchiellini C."/>
            <person name="Claverie J.M."/>
            <person name="Renard E."/>
        </authorList>
    </citation>
    <scope>NUCLEOTIDE SEQUENCE [LARGE SCALE GENOMIC DNA]</scope>
    <source>
        <strain evidence="4">SPO-2</strain>
    </source>
</reference>
<organism evidence="4 5">
    <name type="scientific">Oopsacas minuta</name>
    <dbReference type="NCBI Taxonomy" id="111878"/>
    <lineage>
        <taxon>Eukaryota</taxon>
        <taxon>Metazoa</taxon>
        <taxon>Porifera</taxon>
        <taxon>Hexactinellida</taxon>
        <taxon>Hexasterophora</taxon>
        <taxon>Lyssacinosida</taxon>
        <taxon>Leucopsacidae</taxon>
        <taxon>Oopsacas</taxon>
    </lineage>
</organism>
<dbReference type="InterPro" id="IPR036734">
    <property type="entry name" value="Neur_chan_lig-bd_sf"/>
</dbReference>
<gene>
    <name evidence="4" type="ORF">LOD99_2658</name>
</gene>
<keyword evidence="5" id="KW-1185">Reference proteome</keyword>
<dbReference type="Gene3D" id="1.20.58.390">
    <property type="entry name" value="Neurotransmitter-gated ion-channel transmembrane domain"/>
    <property type="match status" value="1"/>
</dbReference>
<keyword evidence="3" id="KW-0732">Signal</keyword>
<comment type="caution">
    <text evidence="4">The sequence shown here is derived from an EMBL/GenBank/DDBJ whole genome shotgun (WGS) entry which is preliminary data.</text>
</comment>
<dbReference type="AlphaFoldDB" id="A0AAV7K0L7"/>
<feature type="transmembrane region" description="Helical" evidence="2">
    <location>
        <begin position="371"/>
        <end position="391"/>
    </location>
</feature>
<evidence type="ECO:0000256" key="1">
    <source>
        <dbReference type="ARBA" id="ARBA00004141"/>
    </source>
</evidence>
<comment type="subcellular location">
    <subcellularLocation>
        <location evidence="1">Membrane</location>
        <topology evidence="1">Multi-pass membrane protein</topology>
    </subcellularLocation>
</comment>
<dbReference type="SUPFAM" id="SSF90112">
    <property type="entry name" value="Neurotransmitter-gated ion-channel transmembrane pore"/>
    <property type="match status" value="1"/>
</dbReference>
<dbReference type="PANTHER" id="PTHR18945">
    <property type="entry name" value="NEUROTRANSMITTER GATED ION CHANNEL"/>
    <property type="match status" value="1"/>
</dbReference>